<sequence>MISPDVLYPTLCALKPAKSKTAVISAVGAGGKTHTLYFLANLLKGHGHSVCVTTTTKMYMPKPGQVDNQIQFSELDNHSNTSVGITFIYASVVQDSGQQSKATGMTEQHVNELALLALFDFILVEADGAKGLPLKAPARHEPCIPKCTHLVIGVTSAELFLAPADATRIHRWPLFSELTGCEEGSIINEQVIGQLLTSNEGLFKNTPEGSQKVWLINKLDQVKEPALIAALAENLLKKVPGLDEVWLTQLNGRQPINQILTR</sequence>
<evidence type="ECO:0000313" key="2">
    <source>
        <dbReference type="Proteomes" id="UP000295793"/>
    </source>
</evidence>
<gene>
    <name evidence="1" type="ORF">BCF53_10611</name>
</gene>
<name>A0A4R3IAA2_9GAMM</name>
<organism evidence="1 2">
    <name type="scientific">Reinekea marinisedimentorum</name>
    <dbReference type="NCBI Taxonomy" id="230495"/>
    <lineage>
        <taxon>Bacteria</taxon>
        <taxon>Pseudomonadati</taxon>
        <taxon>Pseudomonadota</taxon>
        <taxon>Gammaproteobacteria</taxon>
        <taxon>Oceanospirillales</taxon>
        <taxon>Saccharospirillaceae</taxon>
        <taxon>Reinekea</taxon>
    </lineage>
</organism>
<dbReference type="InterPro" id="IPR017587">
    <property type="entry name" value="YqeC"/>
</dbReference>
<dbReference type="NCBIfam" id="TIGR03172">
    <property type="entry name" value="selenium cofactor biosynthesis protein YqeC"/>
    <property type="match status" value="1"/>
</dbReference>
<evidence type="ECO:0000313" key="1">
    <source>
        <dbReference type="EMBL" id="TCS41280.1"/>
    </source>
</evidence>
<accession>A0A4R3IAA2</accession>
<keyword evidence="2" id="KW-1185">Reference proteome</keyword>
<dbReference type="EMBL" id="SLZR01000006">
    <property type="protein sequence ID" value="TCS41280.1"/>
    <property type="molecule type" value="Genomic_DNA"/>
</dbReference>
<dbReference type="RefSeq" id="WP_165901855.1">
    <property type="nucleotide sequence ID" value="NZ_SLZR01000006.1"/>
</dbReference>
<reference evidence="1 2" key="1">
    <citation type="submission" date="2019-03" db="EMBL/GenBank/DDBJ databases">
        <title>Genomic Encyclopedia of Archaeal and Bacterial Type Strains, Phase II (KMG-II): from individual species to whole genera.</title>
        <authorList>
            <person name="Goeker M."/>
        </authorList>
    </citation>
    <scope>NUCLEOTIDE SEQUENCE [LARGE SCALE GENOMIC DNA]</scope>
    <source>
        <strain evidence="1 2">DSM 15388</strain>
    </source>
</reference>
<protein>
    <submittedName>
        <fullName evidence="1">Putative selenium-dependent hydroxylase accessory protein YqeC</fullName>
    </submittedName>
</protein>
<proteinExistence type="predicted"/>
<dbReference type="Proteomes" id="UP000295793">
    <property type="component" value="Unassembled WGS sequence"/>
</dbReference>
<dbReference type="AlphaFoldDB" id="A0A4R3IAA2"/>
<comment type="caution">
    <text evidence="1">The sequence shown here is derived from an EMBL/GenBank/DDBJ whole genome shotgun (WGS) entry which is preliminary data.</text>
</comment>
<dbReference type="Pfam" id="PF19842">
    <property type="entry name" value="YqeC"/>
    <property type="match status" value="1"/>
</dbReference>